<keyword evidence="3" id="KW-1185">Reference proteome</keyword>
<sequence length="437" mass="47494">MALRSAALSGRKELLAWLNNLCNSTYPSVESLRDGAAYCTIVEAAISRIAQNSAATHSSEAPIANSRAEQARVYLNKVDWSATAVVCEGTDPSLDSMSVRTACAHNMQLLQDILHDCVPAAHRYTAEASRLAAGKLQDHVLLLRWMYSFMSKVLAHYSRKALEKKGEVVAGTVEGVKLNRTALLRSSQVNGVVERGGHEPAQTRERGEAGQGLASHAHHMSATRVSAGRSLSGSPSPALQSVRASGEEESRSPDDDAYEERQLPRKHAHRVDKEEPSATPRSSSVGGPPTGTAANAEEETPRGKTVHSHYTRGTIAVPEHLRGPLVSLRNEVEEVEEIVLYVQEQHNFYLTHPANGTRTYTPSAAVRNVDSGSQYRLDARETVSLEELGRLLEERDALAQQYAATDAIVTRALQQAEAQGKAASPLLRDIVDLLRPH</sequence>
<reference evidence="2 3" key="1">
    <citation type="submission" date="2015-07" db="EMBL/GenBank/DDBJ databases">
        <title>High-quality genome of monoxenous trypanosomatid Leptomonas pyrrhocoris.</title>
        <authorList>
            <person name="Flegontov P."/>
            <person name="Butenko A."/>
            <person name="Firsov S."/>
            <person name="Vlcek C."/>
            <person name="Logacheva M.D."/>
            <person name="Field M."/>
            <person name="Filatov D."/>
            <person name="Flegontova O."/>
            <person name="Gerasimov E."/>
            <person name="Jackson A.P."/>
            <person name="Kelly S."/>
            <person name="Opperdoes F."/>
            <person name="O'Reilly A."/>
            <person name="Votypka J."/>
            <person name="Yurchenko V."/>
            <person name="Lukes J."/>
        </authorList>
    </citation>
    <scope>NUCLEOTIDE SEQUENCE [LARGE SCALE GENOMIC DNA]</scope>
    <source>
        <strain evidence="2">H10</strain>
    </source>
</reference>
<organism evidence="2 3">
    <name type="scientific">Leptomonas pyrrhocoris</name>
    <name type="common">Firebug parasite</name>
    <dbReference type="NCBI Taxonomy" id="157538"/>
    <lineage>
        <taxon>Eukaryota</taxon>
        <taxon>Discoba</taxon>
        <taxon>Euglenozoa</taxon>
        <taxon>Kinetoplastea</taxon>
        <taxon>Metakinetoplastina</taxon>
        <taxon>Trypanosomatida</taxon>
        <taxon>Trypanosomatidae</taxon>
        <taxon>Leishmaniinae</taxon>
        <taxon>Leptomonas</taxon>
    </lineage>
</organism>
<dbReference type="RefSeq" id="XP_015662326.1">
    <property type="nucleotide sequence ID" value="XM_015798848.1"/>
</dbReference>
<feature type="compositionally biased region" description="Polar residues" evidence="1">
    <location>
        <begin position="229"/>
        <end position="243"/>
    </location>
</feature>
<dbReference type="AlphaFoldDB" id="A0A0M9G756"/>
<dbReference type="VEuPathDB" id="TriTrypDB:LpyrH10_03_2250"/>
<feature type="compositionally biased region" description="Basic and acidic residues" evidence="1">
    <location>
        <begin position="245"/>
        <end position="263"/>
    </location>
</feature>
<evidence type="ECO:0008006" key="4">
    <source>
        <dbReference type="Google" id="ProtNLM"/>
    </source>
</evidence>
<dbReference type="GeneID" id="26902369"/>
<dbReference type="GO" id="GO:0008017">
    <property type="term" value="F:microtubule binding"/>
    <property type="evidence" value="ECO:0007669"/>
    <property type="project" value="InterPro"/>
</dbReference>
<feature type="compositionally biased region" description="Basic and acidic residues" evidence="1">
    <location>
        <begin position="195"/>
        <end position="208"/>
    </location>
</feature>
<comment type="caution">
    <text evidence="2">The sequence shown here is derived from an EMBL/GenBank/DDBJ whole genome shotgun (WGS) entry which is preliminary data.</text>
</comment>
<dbReference type="EMBL" id="LGTL01000003">
    <property type="protein sequence ID" value="KPA83887.1"/>
    <property type="molecule type" value="Genomic_DNA"/>
</dbReference>
<evidence type="ECO:0000313" key="2">
    <source>
        <dbReference type="EMBL" id="KPA83887.1"/>
    </source>
</evidence>
<dbReference type="InterPro" id="IPR036872">
    <property type="entry name" value="CH_dom_sf"/>
</dbReference>
<name>A0A0M9G756_LEPPY</name>
<dbReference type="PANTHER" id="PTHR10623">
    <property type="entry name" value="MICROTUBULE-ASSOCIATED PROTEIN RP/EB FAMILY MEMBER"/>
    <property type="match status" value="1"/>
</dbReference>
<dbReference type="OMA" id="HYTRGTI"/>
<evidence type="ECO:0000313" key="3">
    <source>
        <dbReference type="Proteomes" id="UP000037923"/>
    </source>
</evidence>
<dbReference type="Gene3D" id="1.10.418.10">
    <property type="entry name" value="Calponin-like domain"/>
    <property type="match status" value="1"/>
</dbReference>
<dbReference type="OrthoDB" id="2119228at2759"/>
<proteinExistence type="predicted"/>
<gene>
    <name evidence="2" type="ORF">ABB37_02074</name>
</gene>
<dbReference type="Proteomes" id="UP000037923">
    <property type="component" value="Unassembled WGS sequence"/>
</dbReference>
<accession>A0A0M9G756</accession>
<evidence type="ECO:0000256" key="1">
    <source>
        <dbReference type="SAM" id="MobiDB-lite"/>
    </source>
</evidence>
<dbReference type="InterPro" id="IPR027328">
    <property type="entry name" value="MAPRE"/>
</dbReference>
<protein>
    <recommendedName>
        <fullName evidence="4">Calponin-homology (CH) domain-containing protein</fullName>
    </recommendedName>
</protein>
<dbReference type="SUPFAM" id="SSF47576">
    <property type="entry name" value="Calponin-homology domain, CH-domain"/>
    <property type="match status" value="1"/>
</dbReference>
<feature type="region of interest" description="Disordered" evidence="1">
    <location>
        <begin position="189"/>
        <end position="315"/>
    </location>
</feature>